<dbReference type="SUPFAM" id="SSF49562">
    <property type="entry name" value="C2 domain (Calcium/lipid-binding domain, CaLB)"/>
    <property type="match status" value="1"/>
</dbReference>
<proteinExistence type="predicted"/>
<keyword evidence="2" id="KW-1185">Reference proteome</keyword>
<dbReference type="Gene3D" id="2.60.40.150">
    <property type="entry name" value="C2 domain"/>
    <property type="match status" value="1"/>
</dbReference>
<accession>A0A8S4DV18</accession>
<dbReference type="AlphaFoldDB" id="A0A8S4DV18"/>
<dbReference type="EMBL" id="CAJHNJ030000008">
    <property type="protein sequence ID" value="CAG9104353.1"/>
    <property type="molecule type" value="Genomic_DNA"/>
</dbReference>
<gene>
    <name evidence="1" type="ORF">PLXY2_LOCUS3222</name>
</gene>
<comment type="caution">
    <text evidence="1">The sequence shown here is derived from an EMBL/GenBank/DDBJ whole genome shotgun (WGS) entry which is preliminary data.</text>
</comment>
<protein>
    <submittedName>
        <fullName evidence="1">(diamondback moth) hypothetical protein</fullName>
    </submittedName>
</protein>
<dbReference type="InterPro" id="IPR035892">
    <property type="entry name" value="C2_domain_sf"/>
</dbReference>
<dbReference type="Proteomes" id="UP000653454">
    <property type="component" value="Unassembled WGS sequence"/>
</dbReference>
<organism evidence="1 2">
    <name type="scientific">Plutella xylostella</name>
    <name type="common">Diamondback moth</name>
    <name type="synonym">Plutella maculipennis</name>
    <dbReference type="NCBI Taxonomy" id="51655"/>
    <lineage>
        <taxon>Eukaryota</taxon>
        <taxon>Metazoa</taxon>
        <taxon>Ecdysozoa</taxon>
        <taxon>Arthropoda</taxon>
        <taxon>Hexapoda</taxon>
        <taxon>Insecta</taxon>
        <taxon>Pterygota</taxon>
        <taxon>Neoptera</taxon>
        <taxon>Endopterygota</taxon>
        <taxon>Lepidoptera</taxon>
        <taxon>Glossata</taxon>
        <taxon>Ditrysia</taxon>
        <taxon>Yponomeutoidea</taxon>
        <taxon>Plutellidae</taxon>
        <taxon>Plutella</taxon>
    </lineage>
</organism>
<evidence type="ECO:0000313" key="1">
    <source>
        <dbReference type="EMBL" id="CAG9104353.1"/>
    </source>
</evidence>
<reference evidence="1" key="1">
    <citation type="submission" date="2020-11" db="EMBL/GenBank/DDBJ databases">
        <authorList>
            <person name="Whiteford S."/>
        </authorList>
    </citation>
    <scope>NUCLEOTIDE SEQUENCE</scope>
</reference>
<sequence length="126" mass="13683">MIFDTHRDSWSETDILTHGVSGLSLQRVDSTQRPLAALKRTGSKGSAYSLRSLRKEGKPAPVERAPTIPDAGFGTLEVKLSYDSGTSSLAVTVLRARGLLGMDMTGLADPFCRLEVFPRGECYVHT</sequence>
<name>A0A8S4DV18_PLUXY</name>
<evidence type="ECO:0000313" key="2">
    <source>
        <dbReference type="Proteomes" id="UP000653454"/>
    </source>
</evidence>